<dbReference type="GO" id="GO:0005739">
    <property type="term" value="C:mitochondrion"/>
    <property type="evidence" value="ECO:0007669"/>
    <property type="project" value="UniProtKB-SubCell"/>
</dbReference>
<sequence>MSVPRARVVDLMKAQCKVFATTFNPEGTRLGNKVLRQRLRGPAMAAYYPRKIVTIKDVKTEFGPELHTWDPNEEARFEYIEELKARGKSNPKKKSAPAAAAPVKGKKK</sequence>
<dbReference type="OrthoDB" id="2257454at2759"/>
<keyword evidence="9" id="KW-1185">Reference proteome</keyword>
<keyword evidence="4" id="KW-0496">Mitochondrion</keyword>
<dbReference type="GO" id="GO:0005840">
    <property type="term" value="C:ribosome"/>
    <property type="evidence" value="ECO:0007669"/>
    <property type="project" value="UniProtKB-KW"/>
</dbReference>
<evidence type="ECO:0000256" key="3">
    <source>
        <dbReference type="ARBA" id="ARBA00022980"/>
    </source>
</evidence>
<evidence type="ECO:0000256" key="4">
    <source>
        <dbReference type="ARBA" id="ARBA00023128"/>
    </source>
</evidence>
<dbReference type="GO" id="GO:1990904">
    <property type="term" value="C:ribonucleoprotein complex"/>
    <property type="evidence" value="ECO:0007669"/>
    <property type="project" value="UniProtKB-KW"/>
</dbReference>
<evidence type="ECO:0000256" key="1">
    <source>
        <dbReference type="ARBA" id="ARBA00004173"/>
    </source>
</evidence>
<comment type="subcellular location">
    <subcellularLocation>
        <location evidence="1">Mitochondrion</location>
    </subcellularLocation>
</comment>
<feature type="region of interest" description="Disordered" evidence="7">
    <location>
        <begin position="86"/>
        <end position="108"/>
    </location>
</feature>
<evidence type="ECO:0000256" key="5">
    <source>
        <dbReference type="ARBA" id="ARBA00023274"/>
    </source>
</evidence>
<name>A0A162N2H2_CORDF</name>
<keyword evidence="5" id="KW-0687">Ribonucleoprotein</keyword>
<accession>A0A162N2H2</accession>
<dbReference type="InterPro" id="IPR013219">
    <property type="entry name" value="Ribosomal_mS33"/>
</dbReference>
<comment type="caution">
    <text evidence="8">The sequence shown here is derived from an EMBL/GenBank/DDBJ whole genome shotgun (WGS) entry which is preliminary data.</text>
</comment>
<reference evidence="8 9" key="1">
    <citation type="journal article" date="2016" name="Genome Biol. Evol.">
        <title>Divergent and convergent evolution of fungal pathogenicity.</title>
        <authorList>
            <person name="Shang Y."/>
            <person name="Xiao G."/>
            <person name="Zheng P."/>
            <person name="Cen K."/>
            <person name="Zhan S."/>
            <person name="Wang C."/>
        </authorList>
    </citation>
    <scope>NUCLEOTIDE SEQUENCE [LARGE SCALE GENOMIC DNA]</scope>
    <source>
        <strain evidence="8 9">RCEF 1005</strain>
    </source>
</reference>
<evidence type="ECO:0000256" key="6">
    <source>
        <dbReference type="ARBA" id="ARBA00035132"/>
    </source>
</evidence>
<comment type="similarity">
    <text evidence="2">Belongs to the mitochondrion-specific ribosomal protein mS33 family.</text>
</comment>
<evidence type="ECO:0000256" key="2">
    <source>
        <dbReference type="ARBA" id="ARBA00008970"/>
    </source>
</evidence>
<keyword evidence="3 8" id="KW-0689">Ribosomal protein</keyword>
<evidence type="ECO:0000313" key="9">
    <source>
        <dbReference type="Proteomes" id="UP000076881"/>
    </source>
</evidence>
<dbReference type="AlphaFoldDB" id="A0A162N2H2"/>
<dbReference type="Proteomes" id="UP000076881">
    <property type="component" value="Unassembled WGS sequence"/>
</dbReference>
<proteinExistence type="inferred from homology"/>
<dbReference type="Pfam" id="PF08293">
    <property type="entry name" value="MRP-S33"/>
    <property type="match status" value="1"/>
</dbReference>
<dbReference type="PANTHER" id="PTHR13362:SF2">
    <property type="entry name" value="SMALL RIBOSOMAL SUBUNIT PROTEIN MS33"/>
    <property type="match status" value="1"/>
</dbReference>
<feature type="compositionally biased region" description="Low complexity" evidence="7">
    <location>
        <begin position="96"/>
        <end position="108"/>
    </location>
</feature>
<protein>
    <recommendedName>
        <fullName evidence="6">Small ribosomal subunit protein mS33</fullName>
    </recommendedName>
</protein>
<gene>
    <name evidence="8" type="ORF">LEL_08040</name>
</gene>
<evidence type="ECO:0000256" key="7">
    <source>
        <dbReference type="SAM" id="MobiDB-lite"/>
    </source>
</evidence>
<dbReference type="PANTHER" id="PTHR13362">
    <property type="entry name" value="MITOCHONDRIAL RIBOSOMAL PROTEIN S33"/>
    <property type="match status" value="1"/>
</dbReference>
<dbReference type="EMBL" id="AZHF01000006">
    <property type="protein sequence ID" value="OAA74459.1"/>
    <property type="molecule type" value="Genomic_DNA"/>
</dbReference>
<feature type="compositionally biased region" description="Basic residues" evidence="7">
    <location>
        <begin position="86"/>
        <end position="95"/>
    </location>
</feature>
<evidence type="ECO:0000313" key="8">
    <source>
        <dbReference type="EMBL" id="OAA74459.1"/>
    </source>
</evidence>
<dbReference type="STRING" id="1081108.A0A162N2H2"/>
<organism evidence="8 9">
    <name type="scientific">Akanthomyces lecanii RCEF 1005</name>
    <dbReference type="NCBI Taxonomy" id="1081108"/>
    <lineage>
        <taxon>Eukaryota</taxon>
        <taxon>Fungi</taxon>
        <taxon>Dikarya</taxon>
        <taxon>Ascomycota</taxon>
        <taxon>Pezizomycotina</taxon>
        <taxon>Sordariomycetes</taxon>
        <taxon>Hypocreomycetidae</taxon>
        <taxon>Hypocreales</taxon>
        <taxon>Cordycipitaceae</taxon>
        <taxon>Akanthomyces</taxon>
        <taxon>Cordyceps confragosa</taxon>
    </lineage>
</organism>